<sequence>MRTPLHRREEHAAPLAAAPPPATRRRRRRRRGPFKAGCSLSGGSCASASR</sequence>
<accession>A0A0A9BJV2</accession>
<proteinExistence type="predicted"/>
<feature type="compositionally biased region" description="Basic residues" evidence="1">
    <location>
        <begin position="23"/>
        <end position="33"/>
    </location>
</feature>
<organism evidence="2">
    <name type="scientific">Arundo donax</name>
    <name type="common">Giant reed</name>
    <name type="synonym">Donax arundinaceus</name>
    <dbReference type="NCBI Taxonomy" id="35708"/>
    <lineage>
        <taxon>Eukaryota</taxon>
        <taxon>Viridiplantae</taxon>
        <taxon>Streptophyta</taxon>
        <taxon>Embryophyta</taxon>
        <taxon>Tracheophyta</taxon>
        <taxon>Spermatophyta</taxon>
        <taxon>Magnoliopsida</taxon>
        <taxon>Liliopsida</taxon>
        <taxon>Poales</taxon>
        <taxon>Poaceae</taxon>
        <taxon>PACMAD clade</taxon>
        <taxon>Arundinoideae</taxon>
        <taxon>Arundineae</taxon>
        <taxon>Arundo</taxon>
    </lineage>
</organism>
<reference evidence="2" key="2">
    <citation type="journal article" date="2015" name="Data Brief">
        <title>Shoot transcriptome of the giant reed, Arundo donax.</title>
        <authorList>
            <person name="Barrero R.A."/>
            <person name="Guerrero F.D."/>
            <person name="Moolhuijzen P."/>
            <person name="Goolsby J.A."/>
            <person name="Tidwell J."/>
            <person name="Bellgard S.E."/>
            <person name="Bellgard M.I."/>
        </authorList>
    </citation>
    <scope>NUCLEOTIDE SEQUENCE</scope>
    <source>
        <tissue evidence="2">Shoot tissue taken approximately 20 cm above the soil surface</tissue>
    </source>
</reference>
<feature type="region of interest" description="Disordered" evidence="1">
    <location>
        <begin position="1"/>
        <end position="50"/>
    </location>
</feature>
<feature type="compositionally biased region" description="Low complexity" evidence="1">
    <location>
        <begin position="36"/>
        <end position="50"/>
    </location>
</feature>
<evidence type="ECO:0000313" key="2">
    <source>
        <dbReference type="EMBL" id="JAD62448.1"/>
    </source>
</evidence>
<reference evidence="2" key="1">
    <citation type="submission" date="2014-09" db="EMBL/GenBank/DDBJ databases">
        <authorList>
            <person name="Magalhaes I.L.F."/>
            <person name="Oliveira U."/>
            <person name="Santos F.R."/>
            <person name="Vidigal T.H.D.A."/>
            <person name="Brescovit A.D."/>
            <person name="Santos A.J."/>
        </authorList>
    </citation>
    <scope>NUCLEOTIDE SEQUENCE</scope>
    <source>
        <tissue evidence="2">Shoot tissue taken approximately 20 cm above the soil surface</tissue>
    </source>
</reference>
<dbReference type="AlphaFoldDB" id="A0A0A9BJV2"/>
<evidence type="ECO:0000256" key="1">
    <source>
        <dbReference type="SAM" id="MobiDB-lite"/>
    </source>
</evidence>
<feature type="compositionally biased region" description="Basic and acidic residues" evidence="1">
    <location>
        <begin position="1"/>
        <end position="12"/>
    </location>
</feature>
<name>A0A0A9BJV2_ARUDO</name>
<dbReference type="EMBL" id="GBRH01235447">
    <property type="protein sequence ID" value="JAD62448.1"/>
    <property type="molecule type" value="Transcribed_RNA"/>
</dbReference>
<protein>
    <submittedName>
        <fullName evidence="2">Uncharacterized protein</fullName>
    </submittedName>
</protein>